<reference evidence="3 4" key="1">
    <citation type="submission" date="2019-02" db="EMBL/GenBank/DDBJ databases">
        <title>Deep-cultivation of Planctomycetes and their phenomic and genomic characterization uncovers novel biology.</title>
        <authorList>
            <person name="Wiegand S."/>
            <person name="Jogler M."/>
            <person name="Boedeker C."/>
            <person name="Pinto D."/>
            <person name="Vollmers J."/>
            <person name="Rivas-Marin E."/>
            <person name="Kohn T."/>
            <person name="Peeters S.H."/>
            <person name="Heuer A."/>
            <person name="Rast P."/>
            <person name="Oberbeckmann S."/>
            <person name="Bunk B."/>
            <person name="Jeske O."/>
            <person name="Meyerdierks A."/>
            <person name="Storesund J.E."/>
            <person name="Kallscheuer N."/>
            <person name="Luecker S."/>
            <person name="Lage O.M."/>
            <person name="Pohl T."/>
            <person name="Merkel B.J."/>
            <person name="Hornburger P."/>
            <person name="Mueller R.-W."/>
            <person name="Bruemmer F."/>
            <person name="Labrenz M."/>
            <person name="Spormann A.M."/>
            <person name="Op Den Camp H."/>
            <person name="Overmann J."/>
            <person name="Amann R."/>
            <person name="Jetten M.S.M."/>
            <person name="Mascher T."/>
            <person name="Medema M.H."/>
            <person name="Devos D.P."/>
            <person name="Kaster A.-K."/>
            <person name="Ovreas L."/>
            <person name="Rohde M."/>
            <person name="Galperin M.Y."/>
            <person name="Jogler C."/>
        </authorList>
    </citation>
    <scope>NUCLEOTIDE SEQUENCE [LARGE SCALE GENOMIC DNA]</scope>
    <source>
        <strain evidence="3 4">Pan14r</strain>
    </source>
</reference>
<gene>
    <name evidence="3" type="ORF">Pan14r_24650</name>
</gene>
<name>A0A5C5Y790_9PLAN</name>
<dbReference type="GO" id="GO:0016787">
    <property type="term" value="F:hydrolase activity"/>
    <property type="evidence" value="ECO:0007669"/>
    <property type="project" value="UniProtKB-KW"/>
</dbReference>
<evidence type="ECO:0000256" key="2">
    <source>
        <dbReference type="SAM" id="MobiDB-lite"/>
    </source>
</evidence>
<dbReference type="Gene3D" id="3.40.50.1000">
    <property type="entry name" value="HAD superfamily/HAD-like"/>
    <property type="match status" value="1"/>
</dbReference>
<evidence type="ECO:0000256" key="1">
    <source>
        <dbReference type="ARBA" id="ARBA00022801"/>
    </source>
</evidence>
<dbReference type="AlphaFoldDB" id="A0A5C5Y790"/>
<evidence type="ECO:0000313" key="4">
    <source>
        <dbReference type="Proteomes" id="UP000317238"/>
    </source>
</evidence>
<dbReference type="PANTHER" id="PTHR43316">
    <property type="entry name" value="HYDROLASE, HALOACID DELAHOGENASE-RELATED"/>
    <property type="match status" value="1"/>
</dbReference>
<evidence type="ECO:0000313" key="3">
    <source>
        <dbReference type="EMBL" id="TWT70165.1"/>
    </source>
</evidence>
<sequence length="308" mass="33489">MNHRNETPSAVVQHQVPMDPLPTSVRPSLKPLRSIRAVIFDVYGTLLISGSGEVGAAVDPPTVDDPASDTGGGEPQDPVRRALRAVCGVDVSVVSKQDLIETIVRENDAHRGADRPNPEVEILDIWSKILDRSDIRSLCGVSHWDARVVSEVAARYEAIANPTWAMPAAAEVITTLRNRDFRLGIVSNAQVFTIDLVQALAGAALADGPFDLDLCVFSNRFRQSKPGPRLFDVLVHAMEKAGIAPEQAVYVGNDMLNDVWAAGNAGLKTAWYAGDRRSLRDRANDPRCRDKIPDLVVTELTQLLDCLG</sequence>
<dbReference type="Pfam" id="PF00702">
    <property type="entry name" value="Hydrolase"/>
    <property type="match status" value="1"/>
</dbReference>
<dbReference type="SFLD" id="SFLDG01129">
    <property type="entry name" value="C1.5:_HAD__Beta-PGM__Phosphata"/>
    <property type="match status" value="1"/>
</dbReference>
<dbReference type="InterPro" id="IPR036412">
    <property type="entry name" value="HAD-like_sf"/>
</dbReference>
<dbReference type="InterPro" id="IPR051540">
    <property type="entry name" value="S-2-haloacid_dehalogenase"/>
</dbReference>
<organism evidence="3 4">
    <name type="scientific">Crateriforma conspicua</name>
    <dbReference type="NCBI Taxonomy" id="2527996"/>
    <lineage>
        <taxon>Bacteria</taxon>
        <taxon>Pseudomonadati</taxon>
        <taxon>Planctomycetota</taxon>
        <taxon>Planctomycetia</taxon>
        <taxon>Planctomycetales</taxon>
        <taxon>Planctomycetaceae</taxon>
        <taxon>Crateriforma</taxon>
    </lineage>
</organism>
<protein>
    <submittedName>
        <fullName evidence="3">dUMP phosphatase</fullName>
    </submittedName>
</protein>
<keyword evidence="4" id="KW-1185">Reference proteome</keyword>
<comment type="caution">
    <text evidence="3">The sequence shown here is derived from an EMBL/GenBank/DDBJ whole genome shotgun (WGS) entry which is preliminary data.</text>
</comment>
<dbReference type="OrthoDB" id="367448at2"/>
<dbReference type="SUPFAM" id="SSF56784">
    <property type="entry name" value="HAD-like"/>
    <property type="match status" value="1"/>
</dbReference>
<dbReference type="PANTHER" id="PTHR43316:SF3">
    <property type="entry name" value="HALOACID DEHALOGENASE, TYPE II (AFU_ORTHOLOGUE AFUA_2G07750)-RELATED"/>
    <property type="match status" value="1"/>
</dbReference>
<keyword evidence="1" id="KW-0378">Hydrolase</keyword>
<dbReference type="SFLD" id="SFLDS00003">
    <property type="entry name" value="Haloacid_Dehalogenase"/>
    <property type="match status" value="1"/>
</dbReference>
<proteinExistence type="predicted"/>
<dbReference type="EMBL" id="SJPL01000001">
    <property type="protein sequence ID" value="TWT70165.1"/>
    <property type="molecule type" value="Genomic_DNA"/>
</dbReference>
<dbReference type="InterPro" id="IPR023214">
    <property type="entry name" value="HAD_sf"/>
</dbReference>
<feature type="region of interest" description="Disordered" evidence="2">
    <location>
        <begin position="54"/>
        <end position="78"/>
    </location>
</feature>
<accession>A0A5C5Y790</accession>
<dbReference type="RefSeq" id="WP_146439207.1">
    <property type="nucleotide sequence ID" value="NZ_SJPL01000001.1"/>
</dbReference>
<feature type="region of interest" description="Disordered" evidence="2">
    <location>
        <begin position="1"/>
        <end position="24"/>
    </location>
</feature>
<dbReference type="Proteomes" id="UP000317238">
    <property type="component" value="Unassembled WGS sequence"/>
</dbReference>